<evidence type="ECO:0000256" key="10">
    <source>
        <dbReference type="ARBA" id="ARBA00023242"/>
    </source>
</evidence>
<keyword evidence="3" id="KW-0479">Metal-binding</keyword>
<feature type="domain" description="C2H2-type" evidence="13">
    <location>
        <begin position="519"/>
        <end position="546"/>
    </location>
</feature>
<evidence type="ECO:0000256" key="7">
    <source>
        <dbReference type="ARBA" id="ARBA00023015"/>
    </source>
</evidence>
<dbReference type="InterPro" id="IPR036236">
    <property type="entry name" value="Znf_C2H2_sf"/>
</dbReference>
<dbReference type="EMBL" id="CAXIEN010000143">
    <property type="protein sequence ID" value="CAL1281457.1"/>
    <property type="molecule type" value="Genomic_DNA"/>
</dbReference>
<dbReference type="GO" id="GO:0000978">
    <property type="term" value="F:RNA polymerase II cis-regulatory region sequence-specific DNA binding"/>
    <property type="evidence" value="ECO:0007669"/>
    <property type="project" value="TreeGrafter"/>
</dbReference>
<comment type="subcellular location">
    <subcellularLocation>
        <location evidence="1">Nucleus</location>
    </subcellularLocation>
</comment>
<evidence type="ECO:0000256" key="5">
    <source>
        <dbReference type="ARBA" id="ARBA00022771"/>
    </source>
</evidence>
<feature type="domain" description="C2H2-type" evidence="13">
    <location>
        <begin position="379"/>
        <end position="406"/>
    </location>
</feature>
<keyword evidence="6" id="KW-0862">Zinc</keyword>
<dbReference type="AlphaFoldDB" id="A0AAV2ABV1"/>
<evidence type="ECO:0000259" key="13">
    <source>
        <dbReference type="PROSITE" id="PS50157"/>
    </source>
</evidence>
<evidence type="ECO:0000256" key="6">
    <source>
        <dbReference type="ARBA" id="ARBA00022833"/>
    </source>
</evidence>
<dbReference type="SMART" id="SM00355">
    <property type="entry name" value="ZnF_C2H2"/>
    <property type="match status" value="8"/>
</dbReference>
<feature type="domain" description="C2H2-type" evidence="13">
    <location>
        <begin position="547"/>
        <end position="574"/>
    </location>
</feature>
<evidence type="ECO:0000256" key="12">
    <source>
        <dbReference type="SAM" id="MobiDB-lite"/>
    </source>
</evidence>
<feature type="domain" description="C2H2-type" evidence="13">
    <location>
        <begin position="435"/>
        <end position="462"/>
    </location>
</feature>
<dbReference type="GO" id="GO:0001228">
    <property type="term" value="F:DNA-binding transcription activator activity, RNA polymerase II-specific"/>
    <property type="evidence" value="ECO:0007669"/>
    <property type="project" value="TreeGrafter"/>
</dbReference>
<keyword evidence="7" id="KW-0805">Transcription regulation</keyword>
<dbReference type="Pfam" id="PF13912">
    <property type="entry name" value="zf-C2H2_6"/>
    <property type="match status" value="1"/>
</dbReference>
<evidence type="ECO:0000256" key="8">
    <source>
        <dbReference type="ARBA" id="ARBA00023125"/>
    </source>
</evidence>
<feature type="domain" description="C2H2-type" evidence="13">
    <location>
        <begin position="491"/>
        <end position="518"/>
    </location>
</feature>
<keyword evidence="15" id="KW-1185">Reference proteome</keyword>
<evidence type="ECO:0000256" key="11">
    <source>
        <dbReference type="PROSITE-ProRule" id="PRU00042"/>
    </source>
</evidence>
<dbReference type="PROSITE" id="PS00028">
    <property type="entry name" value="ZINC_FINGER_C2H2_1"/>
    <property type="match status" value="7"/>
</dbReference>
<protein>
    <recommendedName>
        <fullName evidence="13">C2H2-type domain-containing protein</fullName>
    </recommendedName>
</protein>
<organism evidence="14 15">
    <name type="scientific">Larinioides sclopetarius</name>
    <dbReference type="NCBI Taxonomy" id="280406"/>
    <lineage>
        <taxon>Eukaryota</taxon>
        <taxon>Metazoa</taxon>
        <taxon>Ecdysozoa</taxon>
        <taxon>Arthropoda</taxon>
        <taxon>Chelicerata</taxon>
        <taxon>Arachnida</taxon>
        <taxon>Araneae</taxon>
        <taxon>Araneomorphae</taxon>
        <taxon>Entelegynae</taxon>
        <taxon>Araneoidea</taxon>
        <taxon>Araneidae</taxon>
        <taxon>Larinioides</taxon>
    </lineage>
</organism>
<evidence type="ECO:0000313" key="14">
    <source>
        <dbReference type="EMBL" id="CAL1281457.1"/>
    </source>
</evidence>
<dbReference type="Pfam" id="PF13894">
    <property type="entry name" value="zf-C2H2_4"/>
    <property type="match status" value="1"/>
</dbReference>
<reference evidence="14 15" key="1">
    <citation type="submission" date="2024-04" db="EMBL/GenBank/DDBJ databases">
        <authorList>
            <person name="Rising A."/>
            <person name="Reimegard J."/>
            <person name="Sonavane S."/>
            <person name="Akerstrom W."/>
            <person name="Nylinder S."/>
            <person name="Hedman E."/>
            <person name="Kallberg Y."/>
        </authorList>
    </citation>
    <scope>NUCLEOTIDE SEQUENCE [LARGE SCALE GENOMIC DNA]</scope>
</reference>
<keyword evidence="10" id="KW-0539">Nucleus</keyword>
<proteinExistence type="inferred from homology"/>
<dbReference type="GO" id="GO:0008270">
    <property type="term" value="F:zinc ion binding"/>
    <property type="evidence" value="ECO:0007669"/>
    <property type="project" value="UniProtKB-KW"/>
</dbReference>
<accession>A0AAV2ABV1</accession>
<feature type="compositionally biased region" description="Polar residues" evidence="12">
    <location>
        <begin position="240"/>
        <end position="253"/>
    </location>
</feature>
<evidence type="ECO:0000256" key="4">
    <source>
        <dbReference type="ARBA" id="ARBA00022737"/>
    </source>
</evidence>
<dbReference type="Pfam" id="PF00096">
    <property type="entry name" value="zf-C2H2"/>
    <property type="match status" value="4"/>
</dbReference>
<dbReference type="SUPFAM" id="SSF57667">
    <property type="entry name" value="beta-beta-alpha zinc fingers"/>
    <property type="match status" value="5"/>
</dbReference>
<evidence type="ECO:0000256" key="9">
    <source>
        <dbReference type="ARBA" id="ARBA00023163"/>
    </source>
</evidence>
<keyword evidence="8" id="KW-0238">DNA-binding</keyword>
<evidence type="ECO:0000256" key="1">
    <source>
        <dbReference type="ARBA" id="ARBA00004123"/>
    </source>
</evidence>
<feature type="domain" description="C2H2-type" evidence="13">
    <location>
        <begin position="463"/>
        <end position="490"/>
    </location>
</feature>
<dbReference type="PROSITE" id="PS50157">
    <property type="entry name" value="ZINC_FINGER_C2H2_2"/>
    <property type="match status" value="8"/>
</dbReference>
<name>A0AAV2ABV1_9ARAC</name>
<dbReference type="FunFam" id="3.30.160.60:FF:001249">
    <property type="entry name" value="CTCF"/>
    <property type="match status" value="1"/>
</dbReference>
<dbReference type="PANTHER" id="PTHR24393:SF34">
    <property type="entry name" value="PR_SET DOMAIN 13"/>
    <property type="match status" value="1"/>
</dbReference>
<feature type="region of interest" description="Disordered" evidence="12">
    <location>
        <begin position="234"/>
        <end position="257"/>
    </location>
</feature>
<sequence length="625" mass="70430">MTVSRGTTLLFTFRSKIEEAVSLVPRMHPEAKLKAVQFWNIVSEKLQDIVNNSAADISAVALNMDETESSPDKLNMEMNSSANYISPQDTTSTPDFMNVTSGYSVYSESGTQFHNADLSNTELKQLSATESVSSNFEEHPSTNEITSLPHIHHLSAVTDAGNMPKAGNEAGPQLLDIANIPSDSENFAESVPCTSEMSHTDIKPNISTVDLQSSQKDVSYIGHNSKNNEQIYDDLDKNTSFDNSSGLSNQNVYRRSSSRLKELKKKTDFKDFIGISDESYGANASDMEQDFDPQVNLEDSNEPDAERIVRCVSNIKKLLETEEDSRSHDNNEDAKVLKKIKDTDTTDSSESLYACKVCRKKFPNLETLENHSFHHEKPYSCKDCGQAFASKGNLSVHMRKHTGEKPYCCDECGSRFSTHGNLKRHVKTHTGEKPWKCDQCNSCFTEKKSLTVHMRRHTGERPYQCKVCGKGFAQTGILQTHMAMHLDLKIHLCELCGKAFRQKSQLRIHRLRHDNVRKYGCDSCSAVFLTKGELERHVRQHTGEKPYVCDVCKKTFTRQQSLNEHLNRHYGIKPYSCKHCGKTFVEMSACYKDDIKAGTLIMTAIHSKTILLLFLNEMLLDLNQA</sequence>
<feature type="domain" description="C2H2-type" evidence="13">
    <location>
        <begin position="407"/>
        <end position="434"/>
    </location>
</feature>
<keyword evidence="4" id="KW-0677">Repeat</keyword>
<dbReference type="InterPro" id="IPR013087">
    <property type="entry name" value="Znf_C2H2_type"/>
</dbReference>
<keyword evidence="5 11" id="KW-0863">Zinc-finger</keyword>
<evidence type="ECO:0000256" key="3">
    <source>
        <dbReference type="ARBA" id="ARBA00022723"/>
    </source>
</evidence>
<feature type="domain" description="C2H2-type" evidence="13">
    <location>
        <begin position="353"/>
        <end position="380"/>
    </location>
</feature>
<evidence type="ECO:0000313" key="15">
    <source>
        <dbReference type="Proteomes" id="UP001497382"/>
    </source>
</evidence>
<keyword evidence="9" id="KW-0804">Transcription</keyword>
<dbReference type="PANTHER" id="PTHR24393">
    <property type="entry name" value="ZINC FINGER PROTEIN"/>
    <property type="match status" value="1"/>
</dbReference>
<dbReference type="FunFam" id="3.30.160.60:FF:000624">
    <property type="entry name" value="zinc finger protein 697"/>
    <property type="match status" value="1"/>
</dbReference>
<evidence type="ECO:0000256" key="2">
    <source>
        <dbReference type="ARBA" id="ARBA00006991"/>
    </source>
</evidence>
<dbReference type="FunFam" id="3.30.160.60:FF:002343">
    <property type="entry name" value="Zinc finger protein 33A"/>
    <property type="match status" value="1"/>
</dbReference>
<gene>
    <name evidence="14" type="ORF">LARSCL_LOCUS11579</name>
</gene>
<dbReference type="FunFam" id="3.30.160.60:FF:001156">
    <property type="entry name" value="Zinc finger protein 407"/>
    <property type="match status" value="1"/>
</dbReference>
<dbReference type="Proteomes" id="UP001497382">
    <property type="component" value="Unassembled WGS sequence"/>
</dbReference>
<comment type="caution">
    <text evidence="14">The sequence shown here is derived from an EMBL/GenBank/DDBJ whole genome shotgun (WGS) entry which is preliminary data.</text>
</comment>
<dbReference type="GO" id="GO:0005634">
    <property type="term" value="C:nucleus"/>
    <property type="evidence" value="ECO:0007669"/>
    <property type="project" value="UniProtKB-SubCell"/>
</dbReference>
<dbReference type="Gene3D" id="3.30.160.60">
    <property type="entry name" value="Classic Zinc Finger"/>
    <property type="match status" value="7"/>
</dbReference>
<dbReference type="FunFam" id="3.30.160.60:FF:000557">
    <property type="entry name" value="zinc finger and SCAN domain-containing protein 29"/>
    <property type="match status" value="1"/>
</dbReference>
<comment type="similarity">
    <text evidence="2">Belongs to the krueppel C2H2-type zinc-finger protein family.</text>
</comment>